<dbReference type="Proteomes" id="UP001189429">
    <property type="component" value="Unassembled WGS sequence"/>
</dbReference>
<gene>
    <name evidence="2" type="ORF">PCOR1329_LOCUS75385</name>
</gene>
<proteinExistence type="predicted"/>
<reference evidence="2" key="1">
    <citation type="submission" date="2023-10" db="EMBL/GenBank/DDBJ databases">
        <authorList>
            <person name="Chen Y."/>
            <person name="Shah S."/>
            <person name="Dougan E. K."/>
            <person name="Thang M."/>
            <person name="Chan C."/>
        </authorList>
    </citation>
    <scope>NUCLEOTIDE SEQUENCE [LARGE SCALE GENOMIC DNA]</scope>
</reference>
<accession>A0ABN9XCH3</accession>
<evidence type="ECO:0000313" key="2">
    <source>
        <dbReference type="EMBL" id="CAK0897109.1"/>
    </source>
</evidence>
<keyword evidence="3" id="KW-1185">Reference proteome</keyword>
<protein>
    <recommendedName>
        <fullName evidence="4">Anaphase-promoting complex subunit 5</fullName>
    </recommendedName>
</protein>
<comment type="caution">
    <text evidence="2">The sequence shown here is derived from an EMBL/GenBank/DDBJ whole genome shotgun (WGS) entry which is preliminary data.</text>
</comment>
<feature type="compositionally biased region" description="Basic residues" evidence="1">
    <location>
        <begin position="266"/>
        <end position="279"/>
    </location>
</feature>
<evidence type="ECO:0008006" key="4">
    <source>
        <dbReference type="Google" id="ProtNLM"/>
    </source>
</evidence>
<sequence length="279" mass="29589">MPPEVLFLEGRGPRSPAGLQGDAAVHVATFALRKLEEGHGRDSERTAAGLHNLGIAYGLIGHADRERDLLEQSSDLAVFAQRGGRARQRLEDSVALAALGAWRPRGGALEGALEGAKLSRAPSREERLGDPGSDVEKKLSKAMRARHAELDQDVRKEVAGRVLGVAVFRGRLAHLLEREVGAGAGADAEAMLRLFLARGRCVGAPPSALAAPPPPGLGEKLAAAAAAWPSPDSSGTAKCRRPRCRWPRSGPCRRGWPSAGSANSARQRRSRWGRRPSGS</sequence>
<evidence type="ECO:0000313" key="3">
    <source>
        <dbReference type="Proteomes" id="UP001189429"/>
    </source>
</evidence>
<name>A0ABN9XCH3_9DINO</name>
<dbReference type="EMBL" id="CAUYUJ010020281">
    <property type="protein sequence ID" value="CAK0897109.1"/>
    <property type="molecule type" value="Genomic_DNA"/>
</dbReference>
<feature type="region of interest" description="Disordered" evidence="1">
    <location>
        <begin position="228"/>
        <end position="279"/>
    </location>
</feature>
<evidence type="ECO:0000256" key="1">
    <source>
        <dbReference type="SAM" id="MobiDB-lite"/>
    </source>
</evidence>
<organism evidence="2 3">
    <name type="scientific">Prorocentrum cordatum</name>
    <dbReference type="NCBI Taxonomy" id="2364126"/>
    <lineage>
        <taxon>Eukaryota</taxon>
        <taxon>Sar</taxon>
        <taxon>Alveolata</taxon>
        <taxon>Dinophyceae</taxon>
        <taxon>Prorocentrales</taxon>
        <taxon>Prorocentraceae</taxon>
        <taxon>Prorocentrum</taxon>
    </lineage>
</organism>